<dbReference type="EMBL" id="KQ090367">
    <property type="protein sequence ID" value="KMS96613.1"/>
    <property type="molecule type" value="Genomic_DNA"/>
</dbReference>
<keyword evidence="4" id="KW-1133">Transmembrane helix</keyword>
<protein>
    <recommendedName>
        <fullName evidence="6">Protein kinase domain-containing protein</fullName>
    </recommendedName>
</protein>
<gene>
    <name evidence="7" type="ORF">BVRB_8g201430</name>
</gene>
<dbReference type="PANTHER" id="PTHR47974:SF4">
    <property type="entry name" value="RECEPTOR-LIKE SERINE_THREONINE-PROTEIN KINASE"/>
    <property type="match status" value="1"/>
</dbReference>
<dbReference type="GO" id="GO:0004672">
    <property type="term" value="F:protein kinase activity"/>
    <property type="evidence" value="ECO:0007669"/>
    <property type="project" value="InterPro"/>
</dbReference>
<keyword evidence="5" id="KW-0472">Membrane</keyword>
<comment type="subcellular location">
    <subcellularLocation>
        <location evidence="1">Membrane</location>
        <topology evidence="1">Single-pass membrane protein</topology>
    </subcellularLocation>
</comment>
<dbReference type="SUPFAM" id="SSF56112">
    <property type="entry name" value="Protein kinase-like (PK-like)"/>
    <property type="match status" value="1"/>
</dbReference>
<proteinExistence type="predicted"/>
<evidence type="ECO:0000256" key="1">
    <source>
        <dbReference type="ARBA" id="ARBA00004167"/>
    </source>
</evidence>
<evidence type="ECO:0000259" key="6">
    <source>
        <dbReference type="PROSITE" id="PS50011"/>
    </source>
</evidence>
<dbReference type="InterPro" id="IPR000719">
    <property type="entry name" value="Prot_kinase_dom"/>
</dbReference>
<dbReference type="OMA" id="KEMWSSE"/>
<evidence type="ECO:0000256" key="3">
    <source>
        <dbReference type="ARBA" id="ARBA00022729"/>
    </source>
</evidence>
<dbReference type="PANTHER" id="PTHR47974">
    <property type="entry name" value="OS07G0415500 PROTEIN"/>
    <property type="match status" value="1"/>
</dbReference>
<dbReference type="AlphaFoldDB" id="A0A0J8B9E9"/>
<feature type="domain" description="Protein kinase" evidence="6">
    <location>
        <begin position="1"/>
        <end position="254"/>
    </location>
</feature>
<dbReference type="Pfam" id="PF00069">
    <property type="entry name" value="Pkinase"/>
    <property type="match status" value="1"/>
</dbReference>
<organism evidence="7 8">
    <name type="scientific">Beta vulgaris subsp. vulgaris</name>
    <name type="common">Beet</name>
    <dbReference type="NCBI Taxonomy" id="3555"/>
    <lineage>
        <taxon>Eukaryota</taxon>
        <taxon>Viridiplantae</taxon>
        <taxon>Streptophyta</taxon>
        <taxon>Embryophyta</taxon>
        <taxon>Tracheophyta</taxon>
        <taxon>Spermatophyta</taxon>
        <taxon>Magnoliopsida</taxon>
        <taxon>eudicotyledons</taxon>
        <taxon>Gunneridae</taxon>
        <taxon>Pentapetalae</taxon>
        <taxon>Caryophyllales</taxon>
        <taxon>Chenopodiaceae</taxon>
        <taxon>Betoideae</taxon>
        <taxon>Beta</taxon>
    </lineage>
</organism>
<evidence type="ECO:0000313" key="7">
    <source>
        <dbReference type="EMBL" id="KMS96613.1"/>
    </source>
</evidence>
<dbReference type="Gramene" id="KMS96613">
    <property type="protein sequence ID" value="KMS96613"/>
    <property type="gene ID" value="BVRB_8g201430"/>
</dbReference>
<dbReference type="FunFam" id="1.10.510.10:FF:000537">
    <property type="entry name" value="Putative receptor-like protein kinase"/>
    <property type="match status" value="1"/>
</dbReference>
<dbReference type="PROSITE" id="PS00108">
    <property type="entry name" value="PROTEIN_KINASE_ST"/>
    <property type="match status" value="1"/>
</dbReference>
<evidence type="ECO:0000256" key="5">
    <source>
        <dbReference type="ARBA" id="ARBA00023136"/>
    </source>
</evidence>
<dbReference type="GO" id="GO:0005524">
    <property type="term" value="F:ATP binding"/>
    <property type="evidence" value="ECO:0007669"/>
    <property type="project" value="InterPro"/>
</dbReference>
<dbReference type="GO" id="GO:0016020">
    <property type="term" value="C:membrane"/>
    <property type="evidence" value="ECO:0007669"/>
    <property type="project" value="UniProtKB-SubCell"/>
</dbReference>
<sequence length="257" mass="29171">MVQGEEEFWAEVSTFGRINHMNLARIWGFCSEGKHRLLVYEYVENASLDKHLFLSFENNTLLECGKRFKVALGIAKGLAYLHHECLEWVIHCDVKPENILLDCDFEAKISDFGLAKLCQRGGHGLAKMSNIRGTKGYMASEWTTNLPLTSKVDVYSYGVVRGVRLSSSTLDDRRGGEEYIVEFTSYVRLAKVKMQEGDDSWIMDFVDLRLEGEYNKNQAAMMIQIGLLCVDDDKNKRSTMESVVQVLADCEIEVATV</sequence>
<dbReference type="InterPro" id="IPR008271">
    <property type="entry name" value="Ser/Thr_kinase_AS"/>
</dbReference>
<evidence type="ECO:0000313" key="8">
    <source>
        <dbReference type="Proteomes" id="UP000035740"/>
    </source>
</evidence>
<dbReference type="PROSITE" id="PS50011">
    <property type="entry name" value="PROTEIN_KINASE_DOM"/>
    <property type="match status" value="1"/>
</dbReference>
<reference evidence="7 8" key="1">
    <citation type="journal article" date="2014" name="Nature">
        <title>The genome of the recently domesticated crop plant sugar beet (Beta vulgaris).</title>
        <authorList>
            <person name="Dohm J.C."/>
            <person name="Minoche A.E."/>
            <person name="Holtgrawe D."/>
            <person name="Capella-Gutierrez S."/>
            <person name="Zakrzewski F."/>
            <person name="Tafer H."/>
            <person name="Rupp O."/>
            <person name="Sorensen T.R."/>
            <person name="Stracke R."/>
            <person name="Reinhardt R."/>
            <person name="Goesmann A."/>
            <person name="Kraft T."/>
            <person name="Schulz B."/>
            <person name="Stadler P.F."/>
            <person name="Schmidt T."/>
            <person name="Gabaldon T."/>
            <person name="Lehrach H."/>
            <person name="Weisshaar B."/>
            <person name="Himmelbauer H."/>
        </authorList>
    </citation>
    <scope>NUCLEOTIDE SEQUENCE [LARGE SCALE GENOMIC DNA]</scope>
    <source>
        <tissue evidence="7">Taproot</tissue>
    </source>
</reference>
<keyword evidence="2" id="KW-0812">Transmembrane</keyword>
<accession>A0A0J8B9E9</accession>
<keyword evidence="3" id="KW-0732">Signal</keyword>
<evidence type="ECO:0000256" key="2">
    <source>
        <dbReference type="ARBA" id="ARBA00022692"/>
    </source>
</evidence>
<evidence type="ECO:0000256" key="4">
    <source>
        <dbReference type="ARBA" id="ARBA00022989"/>
    </source>
</evidence>
<name>A0A0J8B9E9_BETVV</name>
<dbReference type="SMART" id="SM00220">
    <property type="entry name" value="S_TKc"/>
    <property type="match status" value="1"/>
</dbReference>
<dbReference type="Gene3D" id="3.30.200.20">
    <property type="entry name" value="Phosphorylase Kinase, domain 1"/>
    <property type="match status" value="1"/>
</dbReference>
<dbReference type="OrthoDB" id="5857966at2759"/>
<dbReference type="Proteomes" id="UP000035740">
    <property type="component" value="Unassembled WGS sequence"/>
</dbReference>
<keyword evidence="8" id="KW-1185">Reference proteome</keyword>
<dbReference type="Gene3D" id="1.10.510.10">
    <property type="entry name" value="Transferase(Phosphotransferase) domain 1"/>
    <property type="match status" value="1"/>
</dbReference>
<dbReference type="InterPro" id="IPR011009">
    <property type="entry name" value="Kinase-like_dom_sf"/>
</dbReference>